<organism evidence="4 5">
    <name type="scientific">Actinoplanes siamensis</name>
    <dbReference type="NCBI Taxonomy" id="1223317"/>
    <lineage>
        <taxon>Bacteria</taxon>
        <taxon>Bacillati</taxon>
        <taxon>Actinomycetota</taxon>
        <taxon>Actinomycetes</taxon>
        <taxon>Micromonosporales</taxon>
        <taxon>Micromonosporaceae</taxon>
        <taxon>Actinoplanes</taxon>
    </lineage>
</organism>
<dbReference type="Gene3D" id="3.40.50.280">
    <property type="entry name" value="Cobalamin-binding domain"/>
    <property type="match status" value="1"/>
</dbReference>
<proteinExistence type="predicted"/>
<feature type="domain" description="Methylmalonyl-CoA mutase alpha/beta chain catalytic" evidence="3">
    <location>
        <begin position="53"/>
        <end position="465"/>
    </location>
</feature>
<dbReference type="InterPro" id="IPR006099">
    <property type="entry name" value="MeMalonylCoA_mutase_a/b_cat"/>
</dbReference>
<accession>A0A919N9U5</accession>
<evidence type="ECO:0000313" key="5">
    <source>
        <dbReference type="Proteomes" id="UP000629619"/>
    </source>
</evidence>
<reference evidence="4" key="1">
    <citation type="submission" date="2021-01" db="EMBL/GenBank/DDBJ databases">
        <title>Whole genome shotgun sequence of Actinoplanes siamensis NBRC 109076.</title>
        <authorList>
            <person name="Komaki H."/>
            <person name="Tamura T."/>
        </authorList>
    </citation>
    <scope>NUCLEOTIDE SEQUENCE</scope>
    <source>
        <strain evidence="4">NBRC 109076</strain>
    </source>
</reference>
<evidence type="ECO:0000259" key="3">
    <source>
        <dbReference type="Pfam" id="PF01642"/>
    </source>
</evidence>
<dbReference type="PANTHER" id="PTHR48101">
    <property type="entry name" value="METHYLMALONYL-COA MUTASE, MITOCHONDRIAL-RELATED"/>
    <property type="match status" value="1"/>
</dbReference>
<dbReference type="PANTHER" id="PTHR48101:SF4">
    <property type="entry name" value="METHYLMALONYL-COA MUTASE, MITOCHONDRIAL"/>
    <property type="match status" value="1"/>
</dbReference>
<evidence type="ECO:0000313" key="4">
    <source>
        <dbReference type="EMBL" id="GIF07121.1"/>
    </source>
</evidence>
<dbReference type="CDD" id="cd03677">
    <property type="entry name" value="MM_CoA_mutase_beta"/>
    <property type="match status" value="1"/>
</dbReference>
<sequence length="608" mass="63207">MTTSADEFTLGADFPAATAEQWRSLALAALRKSGAATEDTDPEQVDDLLATVTYDGVRLAALHTADDAPAAPAGLPGQWPFVRGARASGGLATGWDVRQHHAGPDPKEVREAVLGDLEHGVTSLWLAVGGTGLPVDALPEALDGVYLDLAGVVLDPGPEFTAAADAWFRLLAARGADPARVSGGFGADPLGWRARTGDTAGLAGALRDAATLAGRSTAETPGMRAITVDATVYHEAGGSDAEELGLAAAAGVAYLRALTEAGLPVGVALAQLEFRYAATADQFATIAKLRAARRIWARIAEMCGAAEAGGQRQHAVTSAAMMTARDPWVNLLRTTLATFAAGVGGAAAVTVLPFDHRLGRPDAFARRLARNTQILLVEEAHVARVVDPAGGSWYVERFTDELARAGWGWFTEIERAGGLAAALDSGLVADRLDATWQRRAADIAHRRAPITGVSEFPNLQEQPPERPPAPTPASGGLPRRRYAEAFEQLRDRGDAHLRATGSRPTVSLVTLGSPAAHGPRVTFAANLFAAGGIAVTTEPGSPVVCLCGPDKAYAAEAATAVEQLRAAGVRRILLAGRGDYPGVDGYVHIGCDAVDVLTTVLADLGVQE</sequence>
<keyword evidence="5" id="KW-1185">Reference proteome</keyword>
<dbReference type="GO" id="GO:0005737">
    <property type="term" value="C:cytoplasm"/>
    <property type="evidence" value="ECO:0007669"/>
    <property type="project" value="TreeGrafter"/>
</dbReference>
<evidence type="ECO:0000256" key="2">
    <source>
        <dbReference type="SAM" id="MobiDB-lite"/>
    </source>
</evidence>
<dbReference type="RefSeq" id="WP_239102870.1">
    <property type="nucleotide sequence ID" value="NZ_BOMW01000045.1"/>
</dbReference>
<protein>
    <submittedName>
        <fullName evidence="4">Methylmalonyl-CoA mutase</fullName>
    </submittedName>
</protein>
<dbReference type="GO" id="GO:0031419">
    <property type="term" value="F:cobalamin binding"/>
    <property type="evidence" value="ECO:0007669"/>
    <property type="project" value="UniProtKB-KW"/>
</dbReference>
<dbReference type="InterPro" id="IPR016176">
    <property type="entry name" value="Cbl-dep_enz_cat"/>
</dbReference>
<dbReference type="GO" id="GO:0019678">
    <property type="term" value="P:propionate metabolic process, methylmalonyl pathway"/>
    <property type="evidence" value="ECO:0007669"/>
    <property type="project" value="TreeGrafter"/>
</dbReference>
<comment type="subunit">
    <text evidence="1">Heterodimer of an alpha and a beta chain.</text>
</comment>
<feature type="region of interest" description="Disordered" evidence="2">
    <location>
        <begin position="452"/>
        <end position="478"/>
    </location>
</feature>
<dbReference type="Proteomes" id="UP000629619">
    <property type="component" value="Unassembled WGS sequence"/>
</dbReference>
<dbReference type="AlphaFoldDB" id="A0A919N9U5"/>
<dbReference type="GO" id="GO:0004494">
    <property type="term" value="F:methylmalonyl-CoA mutase activity"/>
    <property type="evidence" value="ECO:0007669"/>
    <property type="project" value="UniProtKB-EC"/>
</dbReference>
<dbReference type="Gene3D" id="3.20.20.240">
    <property type="entry name" value="Methylmalonyl-CoA mutase"/>
    <property type="match status" value="1"/>
</dbReference>
<evidence type="ECO:0000256" key="1">
    <source>
        <dbReference type="ARBA" id="ARBA00011870"/>
    </source>
</evidence>
<dbReference type="EMBL" id="BOMW01000045">
    <property type="protein sequence ID" value="GIF07121.1"/>
    <property type="molecule type" value="Genomic_DNA"/>
</dbReference>
<name>A0A919N9U5_9ACTN</name>
<dbReference type="Pfam" id="PF01642">
    <property type="entry name" value="MM_CoA_mutase"/>
    <property type="match status" value="1"/>
</dbReference>
<dbReference type="SUPFAM" id="SSF51703">
    <property type="entry name" value="Cobalamin (vitamin B12)-dependent enzymes"/>
    <property type="match status" value="1"/>
</dbReference>
<gene>
    <name evidence="4" type="ORF">Asi03nite_46590</name>
</gene>
<comment type="caution">
    <text evidence="4">The sequence shown here is derived from an EMBL/GenBank/DDBJ whole genome shotgun (WGS) entry which is preliminary data.</text>
</comment>